<organism evidence="1">
    <name type="scientific">marine sediment metagenome</name>
    <dbReference type="NCBI Taxonomy" id="412755"/>
    <lineage>
        <taxon>unclassified sequences</taxon>
        <taxon>metagenomes</taxon>
        <taxon>ecological metagenomes</taxon>
    </lineage>
</organism>
<dbReference type="EMBL" id="LAZR01028816">
    <property type="protein sequence ID" value="KKL61445.1"/>
    <property type="molecule type" value="Genomic_DNA"/>
</dbReference>
<accession>A0A0F9FVT1</accession>
<name>A0A0F9FVT1_9ZZZZ</name>
<proteinExistence type="predicted"/>
<comment type="caution">
    <text evidence="1">The sequence shown here is derived from an EMBL/GenBank/DDBJ whole genome shotgun (WGS) entry which is preliminary data.</text>
</comment>
<dbReference type="AlphaFoldDB" id="A0A0F9FVT1"/>
<evidence type="ECO:0008006" key="2">
    <source>
        <dbReference type="Google" id="ProtNLM"/>
    </source>
</evidence>
<gene>
    <name evidence="1" type="ORF">LCGC14_2195200</name>
</gene>
<evidence type="ECO:0000313" key="1">
    <source>
        <dbReference type="EMBL" id="KKL61445.1"/>
    </source>
</evidence>
<protein>
    <recommendedName>
        <fullName evidence="2">ParB/Sulfiredoxin domain-containing protein</fullName>
    </recommendedName>
</protein>
<feature type="non-terminal residue" evidence="1">
    <location>
        <position position="1"/>
    </location>
</feature>
<sequence>EPLVKAEIETPDEPKHPMTWMLIDGRNRRAACKLAGIEPSIRELNGEDPTAYVLSANIHRRHMTKGQRAMAVAMIYPGGSGKGANPKNLGLSGELIRQARVALQYAPDLAANVLTGAESLDAAYKTAGDRKTAASSEETQLDELRDRYPDLADKIVEGELGMPAALVEASNRDAKEREQKETTYHVIEDAVFNLSAFVANDFNSQLATWLDDPRFRETLRARVADRHVGVDFKLCLQRLTKALANMEKDR</sequence>
<reference evidence="1" key="1">
    <citation type="journal article" date="2015" name="Nature">
        <title>Complex archaea that bridge the gap between prokaryotes and eukaryotes.</title>
        <authorList>
            <person name="Spang A."/>
            <person name="Saw J.H."/>
            <person name="Jorgensen S.L."/>
            <person name="Zaremba-Niedzwiedzka K."/>
            <person name="Martijn J."/>
            <person name="Lind A.E."/>
            <person name="van Eijk R."/>
            <person name="Schleper C."/>
            <person name="Guy L."/>
            <person name="Ettema T.J."/>
        </authorList>
    </citation>
    <scope>NUCLEOTIDE SEQUENCE</scope>
</reference>